<organism evidence="2 3">
    <name type="scientific">Pyrenophora tritici-repentis</name>
    <dbReference type="NCBI Taxonomy" id="45151"/>
    <lineage>
        <taxon>Eukaryota</taxon>
        <taxon>Fungi</taxon>
        <taxon>Dikarya</taxon>
        <taxon>Ascomycota</taxon>
        <taxon>Pezizomycotina</taxon>
        <taxon>Dothideomycetes</taxon>
        <taxon>Pleosporomycetidae</taxon>
        <taxon>Pleosporales</taxon>
        <taxon>Pleosporineae</taxon>
        <taxon>Pleosporaceae</taxon>
        <taxon>Pyrenophora</taxon>
    </lineage>
</organism>
<dbReference type="Proteomes" id="UP000245464">
    <property type="component" value="Chromosome 1"/>
</dbReference>
<evidence type="ECO:0000256" key="1">
    <source>
        <dbReference type="SAM" id="MobiDB-lite"/>
    </source>
</evidence>
<evidence type="ECO:0000313" key="3">
    <source>
        <dbReference type="Proteomes" id="UP000245464"/>
    </source>
</evidence>
<comment type="caution">
    <text evidence="2">The sequence shown here is derived from an EMBL/GenBank/DDBJ whole genome shotgun (WGS) entry which is preliminary data.</text>
</comment>
<name>A0A2W1DQC2_9PLEO</name>
<feature type="compositionally biased region" description="Basic and acidic residues" evidence="1">
    <location>
        <begin position="1"/>
        <end position="17"/>
    </location>
</feature>
<protein>
    <submittedName>
        <fullName evidence="2">Uncharacterized protein</fullName>
    </submittedName>
</protein>
<gene>
    <name evidence="2" type="ORF">PtrM4_030500</name>
</gene>
<dbReference type="AlphaFoldDB" id="A0A2W1DQC2"/>
<proteinExistence type="predicted"/>
<sequence>MDHVDRLREQGAEESMKRSATSCTGRESGTDLAAQRTEGLNGSALAFGPIAMSHTVLSDTREQGTEDIVKLSRATKRMLVKAIMPWKAIKPMYCLIDAQRNREDGRRSRPGSYLGGITAIKSYC</sequence>
<dbReference type="EMBL" id="NQIK02000001">
    <property type="protein sequence ID" value="KAF7578810.1"/>
    <property type="molecule type" value="Genomic_DNA"/>
</dbReference>
<reference evidence="2 3" key="1">
    <citation type="journal article" date="2018" name="BMC Genomics">
        <title>Comparative genomics of the wheat fungal pathogen Pyrenophora tritici-repentis reveals chromosomal variations and genome plasticity.</title>
        <authorList>
            <person name="Moolhuijzen P."/>
            <person name="See P.T."/>
            <person name="Hane J.K."/>
            <person name="Shi G."/>
            <person name="Liu Z."/>
            <person name="Oliver R.P."/>
            <person name="Moffat C.S."/>
        </authorList>
    </citation>
    <scope>NUCLEOTIDE SEQUENCE [LARGE SCALE GENOMIC DNA]</scope>
    <source>
        <strain evidence="2">M4</strain>
    </source>
</reference>
<dbReference type="GeneID" id="6349982"/>
<feature type="region of interest" description="Disordered" evidence="1">
    <location>
        <begin position="1"/>
        <end position="32"/>
    </location>
</feature>
<feature type="compositionally biased region" description="Polar residues" evidence="1">
    <location>
        <begin position="18"/>
        <end position="27"/>
    </location>
</feature>
<dbReference type="KEGG" id="ptrr:6349982"/>
<dbReference type="RefSeq" id="XP_001941995.1">
    <property type="nucleotide sequence ID" value="XM_001941960.1"/>
</dbReference>
<accession>A0A2W1DQC2</accession>
<evidence type="ECO:0000313" key="2">
    <source>
        <dbReference type="EMBL" id="KAF7578810.1"/>
    </source>
</evidence>